<dbReference type="InterPro" id="IPR000719">
    <property type="entry name" value="Prot_kinase_dom"/>
</dbReference>
<accession>A0A9P9WI92</accession>
<evidence type="ECO:0000313" key="3">
    <source>
        <dbReference type="Proteomes" id="UP000829685"/>
    </source>
</evidence>
<dbReference type="Gene3D" id="1.10.510.10">
    <property type="entry name" value="Transferase(Phosphotransferase) domain 1"/>
    <property type="match status" value="1"/>
</dbReference>
<reference evidence="2" key="1">
    <citation type="submission" date="2021-03" db="EMBL/GenBank/DDBJ databases">
        <title>Revisited historic fungal species revealed as producer of novel bioactive compounds through whole genome sequencing and comparative genomics.</title>
        <authorList>
            <person name="Vignolle G.A."/>
            <person name="Hochenegger N."/>
            <person name="Mach R.L."/>
            <person name="Mach-Aigner A.R."/>
            <person name="Javad Rahimi M."/>
            <person name="Salim K.A."/>
            <person name="Chan C.M."/>
            <person name="Lim L.B.L."/>
            <person name="Cai F."/>
            <person name="Druzhinina I.S."/>
            <person name="U'Ren J.M."/>
            <person name="Derntl C."/>
        </authorList>
    </citation>
    <scope>NUCLEOTIDE SEQUENCE</scope>
    <source>
        <strain evidence="2">TUCIM 5799</strain>
    </source>
</reference>
<protein>
    <recommendedName>
        <fullName evidence="1">Protein kinase domain-containing protein</fullName>
    </recommendedName>
</protein>
<dbReference type="CDD" id="cd00180">
    <property type="entry name" value="PKc"/>
    <property type="match status" value="1"/>
</dbReference>
<dbReference type="GO" id="GO:0004674">
    <property type="term" value="F:protein serine/threonine kinase activity"/>
    <property type="evidence" value="ECO:0007669"/>
    <property type="project" value="TreeGrafter"/>
</dbReference>
<name>A0A9P9WI92_9PEZI</name>
<organism evidence="2 3">
    <name type="scientific">Neoarthrinium moseri</name>
    <dbReference type="NCBI Taxonomy" id="1658444"/>
    <lineage>
        <taxon>Eukaryota</taxon>
        <taxon>Fungi</taxon>
        <taxon>Dikarya</taxon>
        <taxon>Ascomycota</taxon>
        <taxon>Pezizomycotina</taxon>
        <taxon>Sordariomycetes</taxon>
        <taxon>Xylariomycetidae</taxon>
        <taxon>Amphisphaeriales</taxon>
        <taxon>Apiosporaceae</taxon>
        <taxon>Neoarthrinium</taxon>
    </lineage>
</organism>
<evidence type="ECO:0000313" key="2">
    <source>
        <dbReference type="EMBL" id="KAI1864775.1"/>
    </source>
</evidence>
<dbReference type="AlphaFoldDB" id="A0A9P9WI92"/>
<dbReference type="PROSITE" id="PS50011">
    <property type="entry name" value="PROTEIN_KINASE_DOM"/>
    <property type="match status" value="1"/>
</dbReference>
<sequence length="571" mass="65823">MATVLLDYGFTECKDRGNRDLCRLLWPTVSQRPSRGKATAKGLRDLLKGSEIDDPSSAGRIDYVPMDKLGEIINEGTMLGLLEGLPSCKTWSRREIRDVAKRICSTGNSDHLFSFRKVVAALIRIGKADHIPQFIQEDINDDWLPLVKAPPSTSYGEDPYTLKHPETGRECTALRQWTPQERRKFLKTSEKYLAPFFVQPSKGVNHYILHKTTILPFKPIRVRNNEDDQGSDNQENSGGFGEVRCVEIHPSHYRFDSNIVTSRNQRFAIKTLNTKIRKVFEDEVSPLLRFAHRPEKQLVKLLATYELREGNDVSYHLIFPWADGSVRAYWKNNPRSMDAAPILWIAREAVAIAESLAFLHNDYAGELESTEREKYGRHGDLKAGNFLVYGPTSKMRIFISDFGLSRFHRQETRSLVQPRATSPSYRPPEFDISHATLSRKSDMWSLGAFFLEFATWYLEGWESVKVLFPAFREERDQHGIVSDIFFRVEPGNYAIVKPKVVSWVKQLHQSEKCTQYIHELLDLVMARMMLVDRDLRLDASELWHQLSAMHKKCRQNVRYYTAPCPHSRDLA</sequence>
<dbReference type="Pfam" id="PF00069">
    <property type="entry name" value="Pkinase"/>
    <property type="match status" value="1"/>
</dbReference>
<gene>
    <name evidence="2" type="ORF">JX265_008499</name>
</gene>
<dbReference type="Proteomes" id="UP000829685">
    <property type="component" value="Unassembled WGS sequence"/>
</dbReference>
<proteinExistence type="predicted"/>
<dbReference type="InterPro" id="IPR011009">
    <property type="entry name" value="Kinase-like_dom_sf"/>
</dbReference>
<dbReference type="PANTHER" id="PTHR24359:SF37">
    <property type="entry name" value="PROTEIN KINASE DOMAIN-CONTAINING PROTEIN"/>
    <property type="match status" value="1"/>
</dbReference>
<dbReference type="SUPFAM" id="SSF56112">
    <property type="entry name" value="Protein kinase-like (PK-like)"/>
    <property type="match status" value="1"/>
</dbReference>
<feature type="domain" description="Protein kinase" evidence="1">
    <location>
        <begin position="229"/>
        <end position="547"/>
    </location>
</feature>
<dbReference type="EMBL" id="JAFIMR010000023">
    <property type="protein sequence ID" value="KAI1864775.1"/>
    <property type="molecule type" value="Genomic_DNA"/>
</dbReference>
<dbReference type="PANTHER" id="PTHR24359">
    <property type="entry name" value="SERINE/THREONINE-PROTEIN KINASE SBK1"/>
    <property type="match status" value="1"/>
</dbReference>
<dbReference type="GO" id="GO:0005524">
    <property type="term" value="F:ATP binding"/>
    <property type="evidence" value="ECO:0007669"/>
    <property type="project" value="InterPro"/>
</dbReference>
<comment type="caution">
    <text evidence="2">The sequence shown here is derived from an EMBL/GenBank/DDBJ whole genome shotgun (WGS) entry which is preliminary data.</text>
</comment>
<dbReference type="SMART" id="SM00220">
    <property type="entry name" value="S_TKc"/>
    <property type="match status" value="1"/>
</dbReference>
<evidence type="ECO:0000259" key="1">
    <source>
        <dbReference type="PROSITE" id="PS50011"/>
    </source>
</evidence>
<keyword evidence="3" id="KW-1185">Reference proteome</keyword>